<dbReference type="AlphaFoldDB" id="A0AAE0NR13"/>
<evidence type="ECO:0000259" key="1">
    <source>
        <dbReference type="Pfam" id="PF14420"/>
    </source>
</evidence>
<organism evidence="2 3">
    <name type="scientific">Podospora didyma</name>
    <dbReference type="NCBI Taxonomy" id="330526"/>
    <lineage>
        <taxon>Eukaryota</taxon>
        <taxon>Fungi</taxon>
        <taxon>Dikarya</taxon>
        <taxon>Ascomycota</taxon>
        <taxon>Pezizomycotina</taxon>
        <taxon>Sordariomycetes</taxon>
        <taxon>Sordariomycetidae</taxon>
        <taxon>Sordariales</taxon>
        <taxon>Podosporaceae</taxon>
        <taxon>Podospora</taxon>
    </lineage>
</organism>
<evidence type="ECO:0000313" key="3">
    <source>
        <dbReference type="Proteomes" id="UP001285441"/>
    </source>
</evidence>
<accession>A0AAE0NR13</accession>
<evidence type="ECO:0000313" key="2">
    <source>
        <dbReference type="EMBL" id="KAK3386132.1"/>
    </source>
</evidence>
<protein>
    <recommendedName>
        <fullName evidence="1">Clr5 domain-containing protein</fullName>
    </recommendedName>
</protein>
<gene>
    <name evidence="2" type="ORF">B0H63DRAFT_544732</name>
</gene>
<reference evidence="2" key="2">
    <citation type="submission" date="2023-06" db="EMBL/GenBank/DDBJ databases">
        <authorList>
            <consortium name="Lawrence Berkeley National Laboratory"/>
            <person name="Haridas S."/>
            <person name="Hensen N."/>
            <person name="Bonometti L."/>
            <person name="Westerberg I."/>
            <person name="Brannstrom I.O."/>
            <person name="Guillou S."/>
            <person name="Cros-Aarteil S."/>
            <person name="Calhoun S."/>
            <person name="Kuo A."/>
            <person name="Mondo S."/>
            <person name="Pangilinan J."/>
            <person name="Riley R."/>
            <person name="LaButti K."/>
            <person name="Andreopoulos B."/>
            <person name="Lipzen A."/>
            <person name="Chen C."/>
            <person name="Yanf M."/>
            <person name="Daum C."/>
            <person name="Ng V."/>
            <person name="Clum A."/>
            <person name="Steindorff A."/>
            <person name="Ohm R."/>
            <person name="Martin F."/>
            <person name="Silar P."/>
            <person name="Natvig D."/>
            <person name="Lalanne C."/>
            <person name="Gautier V."/>
            <person name="Ament-velasquez S.L."/>
            <person name="Kruys A."/>
            <person name="Hutchinson M.I."/>
            <person name="Powell A.J."/>
            <person name="Barry K."/>
            <person name="Miller A.N."/>
            <person name="Grigoriev I.V."/>
            <person name="Debuchy R."/>
            <person name="Gladieux P."/>
            <person name="Thoren M.H."/>
            <person name="Johannesson H."/>
        </authorList>
    </citation>
    <scope>NUCLEOTIDE SEQUENCE</scope>
    <source>
        <strain evidence="2">CBS 232.78</strain>
    </source>
</reference>
<feature type="domain" description="Clr5" evidence="1">
    <location>
        <begin position="31"/>
        <end position="72"/>
    </location>
</feature>
<name>A0AAE0NR13_9PEZI</name>
<sequence>MKLPGLAPRPRCFSVIASGDHQPPEVPTHTKSAWAAMRPEIERLYIVERQRLRYLMRYMEKEHGFRASVHTWSVAFFESPSHFDGVMVSKRSPAWVNTISFALKLVVESPNRGHGDLAGRMARKAFLLVEDMLALDGPALIWNLLDMMYNFVVVKHTKLFDMLLTHLIAMANTQPFPATHPLPRMLRGLRGLLAKTATVATIATTSPSDMASLVKQAWILNAEILFAHFDPRLLPLYFNLLWESCAIGPPAAMISPAFQWYSRIEEHHISLSAAAAKGLLPQAKKLHVNVEFDNDNLQDGDEDETKRTISLKPHQSESTLPPPPLQDFDMLRTSHIAALQGHHGNFIRSEGVPDRFDGNTATLLSMLASLVTAKILKGWPVVDEIYASDVTTISKPSPNTDVSRIHAGNLACVMSTVLRLNDAANPNDAQEDTPGDTMIDRIRAIVALRSYANGETDPQVVSELWLLEDALAAAGKHEEAQQVAAEAYSRLERYIQDIPVNHA</sequence>
<dbReference type="Pfam" id="PF14420">
    <property type="entry name" value="Clr5"/>
    <property type="match status" value="1"/>
</dbReference>
<dbReference type="Proteomes" id="UP001285441">
    <property type="component" value="Unassembled WGS sequence"/>
</dbReference>
<dbReference type="InterPro" id="IPR025676">
    <property type="entry name" value="Clr5_dom"/>
</dbReference>
<reference evidence="2" key="1">
    <citation type="journal article" date="2023" name="Mol. Phylogenet. Evol.">
        <title>Genome-scale phylogeny and comparative genomics of the fungal order Sordariales.</title>
        <authorList>
            <person name="Hensen N."/>
            <person name="Bonometti L."/>
            <person name="Westerberg I."/>
            <person name="Brannstrom I.O."/>
            <person name="Guillou S."/>
            <person name="Cros-Aarteil S."/>
            <person name="Calhoun S."/>
            <person name="Haridas S."/>
            <person name="Kuo A."/>
            <person name="Mondo S."/>
            <person name="Pangilinan J."/>
            <person name="Riley R."/>
            <person name="LaButti K."/>
            <person name="Andreopoulos B."/>
            <person name="Lipzen A."/>
            <person name="Chen C."/>
            <person name="Yan M."/>
            <person name="Daum C."/>
            <person name="Ng V."/>
            <person name="Clum A."/>
            <person name="Steindorff A."/>
            <person name="Ohm R.A."/>
            <person name="Martin F."/>
            <person name="Silar P."/>
            <person name="Natvig D.O."/>
            <person name="Lalanne C."/>
            <person name="Gautier V."/>
            <person name="Ament-Velasquez S.L."/>
            <person name="Kruys A."/>
            <person name="Hutchinson M.I."/>
            <person name="Powell A.J."/>
            <person name="Barry K."/>
            <person name="Miller A.N."/>
            <person name="Grigoriev I.V."/>
            <person name="Debuchy R."/>
            <person name="Gladieux P."/>
            <person name="Hiltunen Thoren M."/>
            <person name="Johannesson H."/>
        </authorList>
    </citation>
    <scope>NUCLEOTIDE SEQUENCE</scope>
    <source>
        <strain evidence="2">CBS 232.78</strain>
    </source>
</reference>
<keyword evidence="3" id="KW-1185">Reference proteome</keyword>
<comment type="caution">
    <text evidence="2">The sequence shown here is derived from an EMBL/GenBank/DDBJ whole genome shotgun (WGS) entry which is preliminary data.</text>
</comment>
<proteinExistence type="predicted"/>
<dbReference type="EMBL" id="JAULSW010000004">
    <property type="protein sequence ID" value="KAK3386132.1"/>
    <property type="molecule type" value="Genomic_DNA"/>
</dbReference>